<keyword evidence="2" id="KW-1185">Reference proteome</keyword>
<gene>
    <name evidence="1" type="ORF">FQK01_18480</name>
</gene>
<proteinExistence type="predicted"/>
<name>A0ABD7S662_XANVA</name>
<evidence type="ECO:0000313" key="2">
    <source>
        <dbReference type="Proteomes" id="UP000320455"/>
    </source>
</evidence>
<dbReference type="AlphaFoldDB" id="A0ABD7S662"/>
<comment type="caution">
    <text evidence="1">The sequence shown here is derived from an EMBL/GenBank/DDBJ whole genome shotgun (WGS) entry which is preliminary data.</text>
</comment>
<dbReference type="EMBL" id="VOCK01000039">
    <property type="protein sequence ID" value="TWQ50430.1"/>
    <property type="molecule type" value="Genomic_DNA"/>
</dbReference>
<sequence length="111" mass="12096">MKALICVVPGNQGDRIAYLGSGATESAARRAAFEWNNRGRNPYDEEYSGGILMECAPQLAAVLSRPCLGDNRIVFDWATHSLFIRPDGLLDARRYGAPTTMPPQIVNSARG</sequence>
<protein>
    <submittedName>
        <fullName evidence="1">Uncharacterized protein</fullName>
    </submittedName>
</protein>
<evidence type="ECO:0000313" key="1">
    <source>
        <dbReference type="EMBL" id="TWQ50430.1"/>
    </source>
</evidence>
<accession>A0ABD7S662</accession>
<dbReference type="RefSeq" id="WP_143707254.1">
    <property type="nucleotide sequence ID" value="NZ_JBJNTO010000039.1"/>
</dbReference>
<organism evidence="1 2">
    <name type="scientific">Xanthomonas vasicola</name>
    <dbReference type="NCBI Taxonomy" id="56459"/>
    <lineage>
        <taxon>Bacteria</taxon>
        <taxon>Pseudomonadati</taxon>
        <taxon>Pseudomonadota</taxon>
        <taxon>Gammaproteobacteria</taxon>
        <taxon>Lysobacterales</taxon>
        <taxon>Lysobacteraceae</taxon>
        <taxon>Xanthomonas</taxon>
    </lineage>
</organism>
<dbReference type="Proteomes" id="UP000320455">
    <property type="component" value="Unassembled WGS sequence"/>
</dbReference>
<reference evidence="2" key="1">
    <citation type="journal article" date="2020" name="Phytopathology">
        <title>Genomic acquisitions in emerging populations of Xanthomonas vasicola pv. vasculorum infecting corn in the U.S. and Argentina.</title>
        <authorList>
            <person name="Perez-Quintero A.L."/>
        </authorList>
    </citation>
    <scope>NUCLEOTIDE SEQUENCE [LARGE SCALE GENOMIC DNA]</scope>
    <source>
        <strain evidence="2">Xvh-L</strain>
    </source>
</reference>